<proteinExistence type="predicted"/>
<evidence type="ECO:0000313" key="2">
    <source>
        <dbReference type="EMBL" id="GAA3374218.1"/>
    </source>
</evidence>
<comment type="caution">
    <text evidence="2">The sequence shown here is derived from an EMBL/GenBank/DDBJ whole genome shotgun (WGS) entry which is preliminary data.</text>
</comment>
<dbReference type="EMBL" id="BAAAYL010000001">
    <property type="protein sequence ID" value="GAA3374218.1"/>
    <property type="molecule type" value="Genomic_DNA"/>
</dbReference>
<sequence>MSAEAPSDGCGRLSGIALPEGGRVYKITQRGSSLGALRPGFEEERNSRTGVASSGLRDE</sequence>
<dbReference type="Proteomes" id="UP001499990">
    <property type="component" value="Unassembled WGS sequence"/>
</dbReference>
<reference evidence="3" key="1">
    <citation type="journal article" date="2019" name="Int. J. Syst. Evol. Microbiol.">
        <title>The Global Catalogue of Microorganisms (GCM) 10K type strain sequencing project: providing services to taxonomists for standard genome sequencing and annotation.</title>
        <authorList>
            <consortium name="The Broad Institute Genomics Platform"/>
            <consortium name="The Broad Institute Genome Sequencing Center for Infectious Disease"/>
            <person name="Wu L."/>
            <person name="Ma J."/>
        </authorList>
    </citation>
    <scope>NUCLEOTIDE SEQUENCE [LARGE SCALE GENOMIC DNA]</scope>
    <source>
        <strain evidence="3">JCM 9651</strain>
    </source>
</reference>
<protein>
    <submittedName>
        <fullName evidence="2">Uncharacterized protein</fullName>
    </submittedName>
</protein>
<evidence type="ECO:0000313" key="3">
    <source>
        <dbReference type="Proteomes" id="UP001499990"/>
    </source>
</evidence>
<accession>A0ABP6SEJ6</accession>
<organism evidence="2 3">
    <name type="scientific">Streptomyces sannanensis</name>
    <dbReference type="NCBI Taxonomy" id="285536"/>
    <lineage>
        <taxon>Bacteria</taxon>
        <taxon>Bacillati</taxon>
        <taxon>Actinomycetota</taxon>
        <taxon>Actinomycetes</taxon>
        <taxon>Kitasatosporales</taxon>
        <taxon>Streptomycetaceae</taxon>
        <taxon>Streptomyces</taxon>
    </lineage>
</organism>
<gene>
    <name evidence="2" type="ORF">GCM10020367_37240</name>
</gene>
<keyword evidence="3" id="KW-1185">Reference proteome</keyword>
<feature type="region of interest" description="Disordered" evidence="1">
    <location>
        <begin position="36"/>
        <end position="59"/>
    </location>
</feature>
<evidence type="ECO:0000256" key="1">
    <source>
        <dbReference type="SAM" id="MobiDB-lite"/>
    </source>
</evidence>
<name>A0ABP6SEJ6_9ACTN</name>